<protein>
    <submittedName>
        <fullName evidence="1">Putative ATP-binding protein</fullName>
    </submittedName>
</protein>
<gene>
    <name evidence="1" type="ORF">EAL2_c17600</name>
</gene>
<dbReference type="STRING" id="1286171.EAL2_c17600"/>
<keyword evidence="1" id="KW-0067">ATP-binding</keyword>
<dbReference type="AlphaFoldDB" id="W8T850"/>
<dbReference type="SUPFAM" id="SSF52540">
    <property type="entry name" value="P-loop containing nucleoside triphosphate hydrolases"/>
    <property type="match status" value="1"/>
</dbReference>
<dbReference type="Proteomes" id="UP000019591">
    <property type="component" value="Chromosome"/>
</dbReference>
<dbReference type="HOGENOM" id="CLU_056712_0_0_9"/>
<dbReference type="GO" id="GO:0005524">
    <property type="term" value="F:ATP binding"/>
    <property type="evidence" value="ECO:0007669"/>
    <property type="project" value="UniProtKB-KW"/>
</dbReference>
<dbReference type="InterPro" id="IPR027417">
    <property type="entry name" value="P-loop_NTPase"/>
</dbReference>
<organism evidence="1 2">
    <name type="scientific">Peptoclostridium acidaminophilum DSM 3953</name>
    <dbReference type="NCBI Taxonomy" id="1286171"/>
    <lineage>
        <taxon>Bacteria</taxon>
        <taxon>Bacillati</taxon>
        <taxon>Bacillota</taxon>
        <taxon>Clostridia</taxon>
        <taxon>Peptostreptococcales</taxon>
        <taxon>Peptoclostridiaceae</taxon>
        <taxon>Peptoclostridium</taxon>
    </lineage>
</organism>
<dbReference type="EMBL" id="CP007452">
    <property type="protein sequence ID" value="AHM57055.1"/>
    <property type="molecule type" value="Genomic_DNA"/>
</dbReference>
<evidence type="ECO:0000313" key="2">
    <source>
        <dbReference type="Proteomes" id="UP000019591"/>
    </source>
</evidence>
<keyword evidence="2" id="KW-1185">Reference proteome</keyword>
<dbReference type="KEGG" id="eac:EAL2_c17600"/>
<dbReference type="RefSeq" id="WP_025436017.1">
    <property type="nucleotide sequence ID" value="NZ_CP007452.1"/>
</dbReference>
<evidence type="ECO:0000313" key="1">
    <source>
        <dbReference type="EMBL" id="AHM57055.1"/>
    </source>
</evidence>
<dbReference type="OrthoDB" id="5429664at2"/>
<accession>W8T850</accession>
<dbReference type="eggNOG" id="COG1302">
    <property type="taxonomic scope" value="Bacteria"/>
</dbReference>
<dbReference type="PATRIC" id="fig|1286171.3.peg.1719"/>
<sequence>MKIYALIGPSGTGKSYRALMVAYENGIDYIIDDGILIHKAKILAGTSAKRSRTSMEAVKRAIFEYEDQKNEVRLELEKQKPEKLLIIGTSENMISKIMERLGIGRDYEKISIYDVASEQEIYQAKSTRSLQGIHAVPLPTFELKSHFSGIIKNPVKLFFKTKDTNEIKEFEKTLIRPTFSYLGKYFISERAIIQIIRHELEKSKCVQKVYSIEIQKAQDGIDVEVTIGVSLCRMHVEAARLQAEIAESVEEMTLINVKVVDIRIIRVFCG</sequence>
<name>W8T850_PEPAC</name>
<reference evidence="1 2" key="1">
    <citation type="journal article" date="2014" name="Genome Announc.">
        <title>Complete Genome Sequence of Amino Acid-Utilizing Eubacterium acidaminophilum al-2 (DSM 3953).</title>
        <authorList>
            <person name="Poehlein A."/>
            <person name="Andreesen J.R."/>
            <person name="Daniel R."/>
        </authorList>
    </citation>
    <scope>NUCLEOTIDE SEQUENCE [LARGE SCALE GENOMIC DNA]</scope>
    <source>
        <strain evidence="1 2">DSM 3953</strain>
    </source>
</reference>
<keyword evidence="1" id="KW-0547">Nucleotide-binding</keyword>
<proteinExistence type="predicted"/>